<dbReference type="Proteomes" id="UP000092594">
    <property type="component" value="Unassembled WGS sequence"/>
</dbReference>
<feature type="transmembrane region" description="Helical" evidence="1">
    <location>
        <begin position="279"/>
        <end position="298"/>
    </location>
</feature>
<feature type="transmembrane region" description="Helical" evidence="1">
    <location>
        <begin position="224"/>
        <end position="245"/>
    </location>
</feature>
<dbReference type="GO" id="GO:0016020">
    <property type="term" value="C:membrane"/>
    <property type="evidence" value="ECO:0007669"/>
    <property type="project" value="InterPro"/>
</dbReference>
<evidence type="ECO:0000259" key="2">
    <source>
        <dbReference type="Pfam" id="PF00892"/>
    </source>
</evidence>
<keyword evidence="1" id="KW-0812">Transmembrane</keyword>
<evidence type="ECO:0000313" key="4">
    <source>
        <dbReference type="Proteomes" id="UP000092594"/>
    </source>
</evidence>
<feature type="transmembrane region" description="Helical" evidence="1">
    <location>
        <begin position="252"/>
        <end position="273"/>
    </location>
</feature>
<feature type="transmembrane region" description="Helical" evidence="1">
    <location>
        <begin position="162"/>
        <end position="186"/>
    </location>
</feature>
<feature type="transmembrane region" description="Helical" evidence="1">
    <location>
        <begin position="112"/>
        <end position="131"/>
    </location>
</feature>
<dbReference type="RefSeq" id="WP_065230610.1">
    <property type="nucleotide sequence ID" value="NZ_JTJQ01000006.1"/>
</dbReference>
<reference evidence="3 4" key="1">
    <citation type="submission" date="2014-11" db="EMBL/GenBank/DDBJ databases">
        <title>Pan-genome of Gallibacterium spp.</title>
        <authorList>
            <person name="Kudirkiene E."/>
            <person name="Bojesen A.M."/>
        </authorList>
    </citation>
    <scope>NUCLEOTIDE SEQUENCE [LARGE SCALE GENOMIC DNA]</scope>
    <source>
        <strain evidence="3 4">Gerl. 2740/89</strain>
    </source>
</reference>
<feature type="domain" description="EamA" evidence="2">
    <location>
        <begin position="12"/>
        <end position="152"/>
    </location>
</feature>
<feature type="transmembrane region" description="Helical" evidence="1">
    <location>
        <begin position="198"/>
        <end position="218"/>
    </location>
</feature>
<feature type="transmembrane region" description="Helical" evidence="1">
    <location>
        <begin position="87"/>
        <end position="106"/>
    </location>
</feature>
<dbReference type="AlphaFoldDB" id="A0AB36DXY6"/>
<dbReference type="InterPro" id="IPR000620">
    <property type="entry name" value="EamA_dom"/>
</dbReference>
<organism evidence="3 4">
    <name type="scientific">Gallibacterium genomosp. 1</name>
    <dbReference type="NCBI Taxonomy" id="155515"/>
    <lineage>
        <taxon>Bacteria</taxon>
        <taxon>Pseudomonadati</taxon>
        <taxon>Pseudomonadota</taxon>
        <taxon>Gammaproteobacteria</taxon>
        <taxon>Pasteurellales</taxon>
        <taxon>Pasteurellaceae</taxon>
        <taxon>Gallibacterium</taxon>
    </lineage>
</organism>
<keyword evidence="1" id="KW-0472">Membrane</keyword>
<proteinExistence type="predicted"/>
<keyword evidence="4" id="KW-1185">Reference proteome</keyword>
<comment type="caution">
    <text evidence="3">The sequence shown here is derived from an EMBL/GenBank/DDBJ whole genome shotgun (WGS) entry which is preliminary data.</text>
</comment>
<sequence length="303" mass="35055">MMWWKDLIYKFRGELLGILSGLLWAINLILIDRVASLYKELSDDYLFLSVIILLFTEFFSLVFLSFLRIRKITLDISKNAFVIRKNIIFLVFPSIGMGLYILSIVFSGVAITTYFTSIYPIFSLLILFFLYRKINFKVVISIILSVIGLYLTIEPLEINNLQVFGIFFALLCAFSWGSESVCCEYFSIKSIFPETILFFRYIISICISIILCLIFFYLGGNFSINIEFLFNLFIVSIFSVLSYFFYYTSISIIGSSCAINFNISYILWIMLFLFTTYNFTIISIIGGFCIFCSIVISFSKGEK</sequence>
<gene>
    <name evidence="3" type="ORF">QV05_01820</name>
</gene>
<feature type="transmembrane region" description="Helical" evidence="1">
    <location>
        <begin position="138"/>
        <end position="156"/>
    </location>
</feature>
<accession>A0AB36DXY6</accession>
<evidence type="ECO:0000256" key="1">
    <source>
        <dbReference type="SAM" id="Phobius"/>
    </source>
</evidence>
<name>A0AB36DXY6_9PAST</name>
<protein>
    <recommendedName>
        <fullName evidence="2">EamA domain-containing protein</fullName>
    </recommendedName>
</protein>
<keyword evidence="1" id="KW-1133">Transmembrane helix</keyword>
<feature type="transmembrane region" description="Helical" evidence="1">
    <location>
        <begin position="47"/>
        <end position="67"/>
    </location>
</feature>
<dbReference type="EMBL" id="JTJQ01000006">
    <property type="protein sequence ID" value="OBX02466.1"/>
    <property type="molecule type" value="Genomic_DNA"/>
</dbReference>
<dbReference type="Pfam" id="PF00892">
    <property type="entry name" value="EamA"/>
    <property type="match status" value="2"/>
</dbReference>
<feature type="domain" description="EamA" evidence="2">
    <location>
        <begin position="164"/>
        <end position="298"/>
    </location>
</feature>
<evidence type="ECO:0000313" key="3">
    <source>
        <dbReference type="EMBL" id="OBX02466.1"/>
    </source>
</evidence>